<evidence type="ECO:0000313" key="3">
    <source>
        <dbReference type="Proteomes" id="UP000178870"/>
    </source>
</evidence>
<dbReference type="InterPro" id="IPR001173">
    <property type="entry name" value="Glyco_trans_2-like"/>
</dbReference>
<evidence type="ECO:0000259" key="1">
    <source>
        <dbReference type="Pfam" id="PF00535"/>
    </source>
</evidence>
<organism evidence="2 3">
    <name type="scientific">Candidatus Woesebacteria bacterium RIFCSPHIGHO2_01_FULL_44_21</name>
    <dbReference type="NCBI Taxonomy" id="1802503"/>
    <lineage>
        <taxon>Bacteria</taxon>
        <taxon>Candidatus Woeseibacteriota</taxon>
    </lineage>
</organism>
<dbReference type="EMBL" id="MGGP01000028">
    <property type="protein sequence ID" value="OGM31297.1"/>
    <property type="molecule type" value="Genomic_DNA"/>
</dbReference>
<reference evidence="2 3" key="1">
    <citation type="journal article" date="2016" name="Nat. Commun.">
        <title>Thousands of microbial genomes shed light on interconnected biogeochemical processes in an aquifer system.</title>
        <authorList>
            <person name="Anantharaman K."/>
            <person name="Brown C.T."/>
            <person name="Hug L.A."/>
            <person name="Sharon I."/>
            <person name="Castelle C.J."/>
            <person name="Probst A.J."/>
            <person name="Thomas B.C."/>
            <person name="Singh A."/>
            <person name="Wilkins M.J."/>
            <person name="Karaoz U."/>
            <person name="Brodie E.L."/>
            <person name="Williams K.H."/>
            <person name="Hubbard S.S."/>
            <person name="Banfield J.F."/>
        </authorList>
    </citation>
    <scope>NUCLEOTIDE SEQUENCE [LARGE SCALE GENOMIC DNA]</scope>
</reference>
<dbReference type="AlphaFoldDB" id="A0A1F7YVL4"/>
<dbReference type="PANTHER" id="PTHR43630">
    <property type="entry name" value="POLY-BETA-1,6-N-ACETYL-D-GLUCOSAMINE SYNTHASE"/>
    <property type="match status" value="1"/>
</dbReference>
<dbReference type="PANTHER" id="PTHR43630:SF2">
    <property type="entry name" value="GLYCOSYLTRANSFERASE"/>
    <property type="match status" value="1"/>
</dbReference>
<proteinExistence type="predicted"/>
<protein>
    <recommendedName>
        <fullName evidence="1">Glycosyltransferase 2-like domain-containing protein</fullName>
    </recommendedName>
</protein>
<feature type="domain" description="Glycosyltransferase 2-like" evidence="1">
    <location>
        <begin position="8"/>
        <end position="120"/>
    </location>
</feature>
<sequence length="277" mass="32380">MKIWAHTIVKNEERYVWFSIMSVIDNVDKVLVYDTGSRDNTVAIVKEIKKIYPEKIVLKLVGDVNIIEFTQVRQAMLAETKADWFVILDGDEVWWKESIKNLVNLINKTPKLESVVSKYYALAGDIFHFQDEKYGRYQIDDRTGHINIRAMKVSIPGIHFEKPHGQLGVYDEKGVLVQNQDKKFRRHTDGVSYLHFTNLKRSAVDSLVPKRSFKFKYILGAPFPDDFYYPEVFFVGRPSSVMSPWEKRKASYELRARAEYPLRELKSKLPIFNKTGY</sequence>
<dbReference type="Proteomes" id="UP000178870">
    <property type="component" value="Unassembled WGS sequence"/>
</dbReference>
<evidence type="ECO:0000313" key="2">
    <source>
        <dbReference type="EMBL" id="OGM31297.1"/>
    </source>
</evidence>
<name>A0A1F7YVL4_9BACT</name>
<comment type="caution">
    <text evidence="2">The sequence shown here is derived from an EMBL/GenBank/DDBJ whole genome shotgun (WGS) entry which is preliminary data.</text>
</comment>
<dbReference type="Pfam" id="PF00535">
    <property type="entry name" value="Glycos_transf_2"/>
    <property type="match status" value="1"/>
</dbReference>
<accession>A0A1F7YVL4</accession>
<dbReference type="SUPFAM" id="SSF53448">
    <property type="entry name" value="Nucleotide-diphospho-sugar transferases"/>
    <property type="match status" value="1"/>
</dbReference>
<dbReference type="Gene3D" id="3.90.550.10">
    <property type="entry name" value="Spore Coat Polysaccharide Biosynthesis Protein SpsA, Chain A"/>
    <property type="match status" value="1"/>
</dbReference>
<gene>
    <name evidence="2" type="ORF">A2803_03840</name>
</gene>
<dbReference type="InterPro" id="IPR029044">
    <property type="entry name" value="Nucleotide-diphossugar_trans"/>
</dbReference>